<comment type="similarity">
    <text evidence="4">Belongs to the PEP-utilizing enzyme family.</text>
</comment>
<dbReference type="Proteomes" id="UP001595528">
    <property type="component" value="Unassembled WGS sequence"/>
</dbReference>
<comment type="cofactor">
    <cofactor evidence="2">
        <name>Mg(2+)</name>
        <dbReference type="ChEBI" id="CHEBI:18420"/>
    </cofactor>
</comment>
<dbReference type="Pfam" id="PF05524">
    <property type="entry name" value="PEP-utilisers_N"/>
    <property type="match status" value="1"/>
</dbReference>
<evidence type="ECO:0000256" key="11">
    <source>
        <dbReference type="ARBA" id="ARBA00022723"/>
    </source>
</evidence>
<evidence type="ECO:0000256" key="8">
    <source>
        <dbReference type="ARBA" id="ARBA00022597"/>
    </source>
</evidence>
<keyword evidence="12" id="KW-0418">Kinase</keyword>
<evidence type="ECO:0000313" key="15">
    <source>
        <dbReference type="EMBL" id="MFC3225628.1"/>
    </source>
</evidence>
<dbReference type="SUPFAM" id="SSF55781">
    <property type="entry name" value="GAF domain-like"/>
    <property type="match status" value="1"/>
</dbReference>
<dbReference type="Gene3D" id="1.10.274.10">
    <property type="entry name" value="PtsI, HPr-binding domain"/>
    <property type="match status" value="1"/>
</dbReference>
<dbReference type="EC" id="2.7.3.9" evidence="5"/>
<dbReference type="RefSeq" id="WP_379897355.1">
    <property type="nucleotide sequence ID" value="NZ_JBHRTR010000002.1"/>
</dbReference>
<dbReference type="Gene3D" id="3.50.30.10">
    <property type="entry name" value="Phosphohistidine domain"/>
    <property type="match status" value="1"/>
</dbReference>
<dbReference type="SUPFAM" id="SSF51621">
    <property type="entry name" value="Phosphoenolpyruvate/pyruvate domain"/>
    <property type="match status" value="1"/>
</dbReference>
<gene>
    <name evidence="15" type="primary">ptsP</name>
    <name evidence="15" type="ORF">ACFOGJ_00195</name>
</gene>
<dbReference type="SUPFAM" id="SSF47831">
    <property type="entry name" value="Enzyme I of the PEP:sugar phosphotransferase system HPr-binding (sub)domain"/>
    <property type="match status" value="1"/>
</dbReference>
<name>A0ABV7KTG4_9PROT</name>
<keyword evidence="6" id="KW-0813">Transport</keyword>
<proteinExistence type="inferred from homology"/>
<sequence>MALLPEAGGPRALLRQLRTLMAGDSDGDARLKQIVRLIAGNMVAEVCSIYLLQAGRELVLYATEGLNTAAIGTTRLHIGEGLIGDIAARGRPLALSDAQHHPKFAHRPETGEEPFLSLLGVPLLRQGRIIGVLAIQNRTQRNYAEEEIETLETIAMVLAEFVGAGEVIPNDELARIDAEATLPHRLEGRTLSEGLAIGRAVLHRPRPDLHRALAEDPEHERERLNAAMAEMRDAIGTMVSDLDARVGESRDILEAYQMFAHDSGWLRKLHVAVDSGLTAEAAVQRVQIDMRHRMENVADPYLRDRLADLEDLANRLMRHLAGGEALSGGTALPPDAIVFAEHLGPAELLDFDRENIKGVVLEHGSAMSHVAIVARALGVPVIGGCRNVTGRVEPNDPVIVDGDHGQVFVRPADDVLQAFQQNQKMRQQRRAIYEQQRDLPAVTRDEALVTLLMNAGLLVDMPHMAEAGAEGVGLYRTELEFMVRATFPRVETQTELYARILESAEDRPVVFRTLDVGGDKTLPYIGERHEPNPAMGWRAIRIALDRPALLRTQVRALLIAGAGRDLKVMFPMVTDVTEFVEARGVLESEHDRLRRQGRNLPRGLEVGAMLEVPSLLFQLPALLREVDFLSIGSNDLAQFMFAADRGNQLTGDRYDPVGPAFLRVLAEIAAAGRAAGKPVTLCGEMAGRPLDAMAAIAVGLRRLSMTAGSIGPVKAMIRSLELRPLERLTADLLDRPDRSLRRDLKNFAVENGIAI</sequence>
<evidence type="ECO:0000256" key="6">
    <source>
        <dbReference type="ARBA" id="ARBA00022448"/>
    </source>
</evidence>
<feature type="domain" description="GAF" evidence="14">
    <location>
        <begin position="26"/>
        <end position="172"/>
    </location>
</feature>
<dbReference type="InterPro" id="IPR015813">
    <property type="entry name" value="Pyrv/PenolPyrv_kinase-like_dom"/>
</dbReference>
<dbReference type="NCBIfam" id="TIGR01417">
    <property type="entry name" value="PTS_I_fam"/>
    <property type="match status" value="1"/>
</dbReference>
<dbReference type="Gene3D" id="3.20.20.60">
    <property type="entry name" value="Phosphoenolpyruvate-binding domains"/>
    <property type="match status" value="1"/>
</dbReference>
<evidence type="ECO:0000256" key="10">
    <source>
        <dbReference type="ARBA" id="ARBA00022683"/>
    </source>
</evidence>
<dbReference type="SUPFAM" id="SSF52009">
    <property type="entry name" value="Phosphohistidine domain"/>
    <property type="match status" value="1"/>
</dbReference>
<keyword evidence="13" id="KW-0460">Magnesium</keyword>
<dbReference type="InterPro" id="IPR008731">
    <property type="entry name" value="PTS_EIN"/>
</dbReference>
<evidence type="ECO:0000259" key="14">
    <source>
        <dbReference type="SMART" id="SM00065"/>
    </source>
</evidence>
<evidence type="ECO:0000256" key="12">
    <source>
        <dbReference type="ARBA" id="ARBA00022777"/>
    </source>
</evidence>
<keyword evidence="10" id="KW-0598">Phosphotransferase system</keyword>
<dbReference type="InterPro" id="IPR050499">
    <property type="entry name" value="PEP-utilizing_PTS_enzyme"/>
</dbReference>
<evidence type="ECO:0000256" key="5">
    <source>
        <dbReference type="ARBA" id="ARBA00012232"/>
    </source>
</evidence>
<dbReference type="InterPro" id="IPR036637">
    <property type="entry name" value="Phosphohistidine_dom_sf"/>
</dbReference>
<evidence type="ECO:0000256" key="3">
    <source>
        <dbReference type="ARBA" id="ARBA00004496"/>
    </source>
</evidence>
<keyword evidence="9 15" id="KW-0808">Transferase</keyword>
<dbReference type="PANTHER" id="PTHR46244">
    <property type="entry name" value="PHOSPHOENOLPYRUVATE-PROTEIN PHOSPHOTRANSFERASE"/>
    <property type="match status" value="1"/>
</dbReference>
<keyword evidence="16" id="KW-1185">Reference proteome</keyword>
<evidence type="ECO:0000313" key="16">
    <source>
        <dbReference type="Proteomes" id="UP001595528"/>
    </source>
</evidence>
<evidence type="ECO:0000256" key="7">
    <source>
        <dbReference type="ARBA" id="ARBA00022490"/>
    </source>
</evidence>
<keyword evidence="8" id="KW-0762">Sugar transport</keyword>
<keyword evidence="7" id="KW-0963">Cytoplasm</keyword>
<dbReference type="GO" id="GO:0008965">
    <property type="term" value="F:phosphoenolpyruvate-protein phosphotransferase activity"/>
    <property type="evidence" value="ECO:0007669"/>
    <property type="project" value="UniProtKB-EC"/>
</dbReference>
<evidence type="ECO:0000256" key="1">
    <source>
        <dbReference type="ARBA" id="ARBA00000683"/>
    </source>
</evidence>
<dbReference type="InterPro" id="IPR003018">
    <property type="entry name" value="GAF"/>
</dbReference>
<dbReference type="InterPro" id="IPR036618">
    <property type="entry name" value="PtsI_HPr-bd_sf"/>
</dbReference>
<dbReference type="EMBL" id="JBHRTR010000002">
    <property type="protein sequence ID" value="MFC3225628.1"/>
    <property type="molecule type" value="Genomic_DNA"/>
</dbReference>
<dbReference type="InterPro" id="IPR000121">
    <property type="entry name" value="PEP_util_C"/>
</dbReference>
<evidence type="ECO:0000256" key="9">
    <source>
        <dbReference type="ARBA" id="ARBA00022679"/>
    </source>
</evidence>
<dbReference type="PRINTS" id="PR01736">
    <property type="entry name" value="PHPHTRNFRASE"/>
</dbReference>
<comment type="caution">
    <text evidence="15">The sequence shown here is derived from an EMBL/GenBank/DDBJ whole genome shotgun (WGS) entry which is preliminary data.</text>
</comment>
<accession>A0ABV7KTG4</accession>
<dbReference type="InterPro" id="IPR006318">
    <property type="entry name" value="PTS_EI-like"/>
</dbReference>
<dbReference type="InterPro" id="IPR040442">
    <property type="entry name" value="Pyrv_kinase-like_dom_sf"/>
</dbReference>
<evidence type="ECO:0000256" key="4">
    <source>
        <dbReference type="ARBA" id="ARBA00007837"/>
    </source>
</evidence>
<dbReference type="SMART" id="SM00065">
    <property type="entry name" value="GAF"/>
    <property type="match status" value="1"/>
</dbReference>
<comment type="catalytic activity">
    <reaction evidence="1">
        <text>L-histidyl-[protein] + phosphoenolpyruvate = N(pros)-phospho-L-histidyl-[protein] + pyruvate</text>
        <dbReference type="Rhea" id="RHEA:23880"/>
        <dbReference type="Rhea" id="RHEA-COMP:9745"/>
        <dbReference type="Rhea" id="RHEA-COMP:9746"/>
        <dbReference type="ChEBI" id="CHEBI:15361"/>
        <dbReference type="ChEBI" id="CHEBI:29979"/>
        <dbReference type="ChEBI" id="CHEBI:58702"/>
        <dbReference type="ChEBI" id="CHEBI:64837"/>
        <dbReference type="EC" id="2.7.3.9"/>
    </reaction>
</comment>
<dbReference type="PANTHER" id="PTHR46244:SF6">
    <property type="entry name" value="PHOSPHOENOLPYRUVATE-PROTEIN PHOSPHOTRANSFERASE"/>
    <property type="match status" value="1"/>
</dbReference>
<dbReference type="Pfam" id="PF00391">
    <property type="entry name" value="PEP-utilizers"/>
    <property type="match status" value="1"/>
</dbReference>
<dbReference type="InterPro" id="IPR029016">
    <property type="entry name" value="GAF-like_dom_sf"/>
</dbReference>
<dbReference type="Pfam" id="PF02896">
    <property type="entry name" value="PEP-utilizers_C"/>
    <property type="match status" value="1"/>
</dbReference>
<comment type="subcellular location">
    <subcellularLocation>
        <location evidence="3">Cytoplasm</location>
    </subcellularLocation>
</comment>
<dbReference type="Pfam" id="PF01590">
    <property type="entry name" value="GAF"/>
    <property type="match status" value="1"/>
</dbReference>
<organism evidence="15 16">
    <name type="scientific">Marinibaculum pumilum</name>
    <dbReference type="NCBI Taxonomy" id="1766165"/>
    <lineage>
        <taxon>Bacteria</taxon>
        <taxon>Pseudomonadati</taxon>
        <taxon>Pseudomonadota</taxon>
        <taxon>Alphaproteobacteria</taxon>
        <taxon>Rhodospirillales</taxon>
        <taxon>Rhodospirillaceae</taxon>
        <taxon>Marinibaculum</taxon>
    </lineage>
</organism>
<protein>
    <recommendedName>
        <fullName evidence="5">phosphoenolpyruvate--protein phosphotransferase</fullName>
        <ecNumber evidence="5">2.7.3.9</ecNumber>
    </recommendedName>
</protein>
<evidence type="ECO:0000256" key="2">
    <source>
        <dbReference type="ARBA" id="ARBA00001946"/>
    </source>
</evidence>
<dbReference type="Gene3D" id="3.30.450.40">
    <property type="match status" value="1"/>
</dbReference>
<dbReference type="InterPro" id="IPR008279">
    <property type="entry name" value="PEP-util_enz_mobile_dom"/>
</dbReference>
<evidence type="ECO:0000256" key="13">
    <source>
        <dbReference type="ARBA" id="ARBA00022842"/>
    </source>
</evidence>
<reference evidence="16" key="1">
    <citation type="journal article" date="2019" name="Int. J. Syst. Evol. Microbiol.">
        <title>The Global Catalogue of Microorganisms (GCM) 10K type strain sequencing project: providing services to taxonomists for standard genome sequencing and annotation.</title>
        <authorList>
            <consortium name="The Broad Institute Genomics Platform"/>
            <consortium name="The Broad Institute Genome Sequencing Center for Infectious Disease"/>
            <person name="Wu L."/>
            <person name="Ma J."/>
        </authorList>
    </citation>
    <scope>NUCLEOTIDE SEQUENCE [LARGE SCALE GENOMIC DNA]</scope>
    <source>
        <strain evidence="16">KCTC 42964</strain>
    </source>
</reference>
<keyword evidence="11" id="KW-0479">Metal-binding</keyword>